<dbReference type="EMBL" id="JXRA01000102">
    <property type="protein sequence ID" value="KIO75443.1"/>
    <property type="molecule type" value="Genomic_DNA"/>
</dbReference>
<proteinExistence type="inferred from homology"/>
<evidence type="ECO:0000256" key="1">
    <source>
        <dbReference type="ARBA" id="ARBA00008857"/>
    </source>
</evidence>
<comment type="caution">
    <text evidence="5">The sequence shown here is derived from an EMBL/GenBank/DDBJ whole genome shotgun (WGS) entry which is preliminary data.</text>
</comment>
<dbReference type="GO" id="GO:0003677">
    <property type="term" value="F:DNA binding"/>
    <property type="evidence" value="ECO:0007669"/>
    <property type="project" value="UniProtKB-KW"/>
</dbReference>
<dbReference type="RefSeq" id="WP_041885162.1">
    <property type="nucleotide sequence ID" value="NZ_JXRA01000102.1"/>
</dbReference>
<sequence>MKTNFSLLFYLKKQKNYISGNSPIYMRITVDGKRSEIATSRDCNPNRWSKRSSRLIGTKEDVKMLNSYLDQLQSSVYQAHQELVSFGIGITSEAIKYRYLGKMDGSHTLLEAVKDHNEKMQSLVGKGYVQGTLNRYKVLEKHLSAFMLSKYEVVDMDIKRVDQAFLNDFDYYLRSNKDCENNYVVKNVKNLGKILRIGLENGWVEKDHFLGYKGKTKNVDRYYLNQEELEQIAGKEFLSERLRQVRDVFVFCCFTGLAYVDVFKLKQEHIQKGNDGERWIFTNRQKTKTRSAIPLLPTAVKIMDRYATNKVCVNKGNLLPVPSNQKLNEYLKEIADLCGIDKKLTSHIARHTFATTVTLLNGVPIESVSKMLGHTNIRTTQHYAKILDIKVGADMALLKEKYH</sequence>
<dbReference type="OrthoDB" id="892893at2"/>
<dbReference type="InterPro" id="IPR010998">
    <property type="entry name" value="Integrase_recombinase_N"/>
</dbReference>
<dbReference type="STRING" id="1503925.TH53_20610"/>
<dbReference type="Proteomes" id="UP000032049">
    <property type="component" value="Unassembled WGS sequence"/>
</dbReference>
<dbReference type="Pfam" id="PF00589">
    <property type="entry name" value="Phage_integrase"/>
    <property type="match status" value="1"/>
</dbReference>
<dbReference type="InterPro" id="IPR025269">
    <property type="entry name" value="SAM-like_dom"/>
</dbReference>
<evidence type="ECO:0000313" key="5">
    <source>
        <dbReference type="EMBL" id="KIO75443.1"/>
    </source>
</evidence>
<feature type="domain" description="Tyr recombinase" evidence="4">
    <location>
        <begin position="219"/>
        <end position="403"/>
    </location>
</feature>
<dbReference type="PANTHER" id="PTHR30349">
    <property type="entry name" value="PHAGE INTEGRASE-RELATED"/>
    <property type="match status" value="1"/>
</dbReference>
<dbReference type="InterPro" id="IPR002104">
    <property type="entry name" value="Integrase_catalytic"/>
</dbReference>
<dbReference type="PANTHER" id="PTHR30349:SF64">
    <property type="entry name" value="PROPHAGE INTEGRASE INTD-RELATED"/>
    <property type="match status" value="1"/>
</dbReference>
<dbReference type="SUPFAM" id="SSF56349">
    <property type="entry name" value="DNA breaking-rejoining enzymes"/>
    <property type="match status" value="1"/>
</dbReference>
<keyword evidence="6" id="KW-1185">Reference proteome</keyword>
<keyword evidence="2" id="KW-0238">DNA-binding</keyword>
<evidence type="ECO:0000256" key="3">
    <source>
        <dbReference type="ARBA" id="ARBA00023172"/>
    </source>
</evidence>
<dbReference type="Pfam" id="PF17293">
    <property type="entry name" value="Arm-DNA-bind_5"/>
    <property type="match status" value="1"/>
</dbReference>
<evidence type="ECO:0000259" key="4">
    <source>
        <dbReference type="PROSITE" id="PS51898"/>
    </source>
</evidence>
<evidence type="ECO:0000313" key="6">
    <source>
        <dbReference type="Proteomes" id="UP000032049"/>
    </source>
</evidence>
<dbReference type="InterPro" id="IPR035386">
    <property type="entry name" value="Arm-DNA-bind_5"/>
</dbReference>
<gene>
    <name evidence="5" type="ORF">TH53_20610</name>
</gene>
<dbReference type="Gene3D" id="1.10.443.10">
    <property type="entry name" value="Intergrase catalytic core"/>
    <property type="match status" value="1"/>
</dbReference>
<accession>A0A0D0F1C7</accession>
<dbReference type="CDD" id="cd01185">
    <property type="entry name" value="INTN1_C_like"/>
    <property type="match status" value="1"/>
</dbReference>
<comment type="similarity">
    <text evidence="1">Belongs to the 'phage' integrase family.</text>
</comment>
<name>A0A0D0F1C7_9SPHI</name>
<protein>
    <submittedName>
        <fullName evidence="5">Recombinase</fullName>
    </submittedName>
</protein>
<dbReference type="GO" id="GO:0015074">
    <property type="term" value="P:DNA integration"/>
    <property type="evidence" value="ECO:0007669"/>
    <property type="project" value="InterPro"/>
</dbReference>
<dbReference type="InterPro" id="IPR011010">
    <property type="entry name" value="DNA_brk_join_enz"/>
</dbReference>
<dbReference type="Pfam" id="PF13102">
    <property type="entry name" value="Phage_int_SAM_5"/>
    <property type="match status" value="1"/>
</dbReference>
<dbReference type="Gene3D" id="1.10.150.130">
    <property type="match status" value="1"/>
</dbReference>
<dbReference type="PROSITE" id="PS51898">
    <property type="entry name" value="TYR_RECOMBINASE"/>
    <property type="match status" value="1"/>
</dbReference>
<evidence type="ECO:0000256" key="2">
    <source>
        <dbReference type="ARBA" id="ARBA00023125"/>
    </source>
</evidence>
<reference evidence="5 6" key="1">
    <citation type="submission" date="2015-01" db="EMBL/GenBank/DDBJ databases">
        <title>Draft genome sequence of Pedobacter sp. NL19 isolated from sludge of an effluent treatment pond in an abandoned uranium mine.</title>
        <authorList>
            <person name="Santos T."/>
            <person name="Caetano T."/>
            <person name="Covas C."/>
            <person name="Cruz A."/>
            <person name="Mendo S."/>
        </authorList>
    </citation>
    <scope>NUCLEOTIDE SEQUENCE [LARGE SCALE GENOMIC DNA]</scope>
    <source>
        <strain evidence="5 6">NL19</strain>
    </source>
</reference>
<dbReference type="InterPro" id="IPR013762">
    <property type="entry name" value="Integrase-like_cat_sf"/>
</dbReference>
<dbReference type="AlphaFoldDB" id="A0A0D0F1C7"/>
<keyword evidence="3" id="KW-0233">DNA recombination</keyword>
<organism evidence="5 6">
    <name type="scientific">Pedobacter lusitanus</name>
    <dbReference type="NCBI Taxonomy" id="1503925"/>
    <lineage>
        <taxon>Bacteria</taxon>
        <taxon>Pseudomonadati</taxon>
        <taxon>Bacteroidota</taxon>
        <taxon>Sphingobacteriia</taxon>
        <taxon>Sphingobacteriales</taxon>
        <taxon>Sphingobacteriaceae</taxon>
        <taxon>Pedobacter</taxon>
    </lineage>
</organism>
<dbReference type="GO" id="GO:0006310">
    <property type="term" value="P:DNA recombination"/>
    <property type="evidence" value="ECO:0007669"/>
    <property type="project" value="UniProtKB-KW"/>
</dbReference>
<dbReference type="InterPro" id="IPR050090">
    <property type="entry name" value="Tyrosine_recombinase_XerCD"/>
</dbReference>